<dbReference type="EMBL" id="JAKJSC010000001">
    <property type="protein sequence ID" value="MDE5417703.1"/>
    <property type="molecule type" value="Genomic_DNA"/>
</dbReference>
<accession>A0ABT5VT57</accession>
<sequence length="150" mass="17302">MKSLIITVLSLLAISCQQNPLSNLEFFEGTWKVEDKESYEVWERVSTSELKGYSYKLIDEEKKVSETLQIVFENGSIVYRATVSNQNEGATVSFTLNESIDSCFSFENKKHDFPQKIQYKKFSEQEIHINVLGEDDKGFSFSMVKEETID</sequence>
<dbReference type="RefSeq" id="WP_275109042.1">
    <property type="nucleotide sequence ID" value="NZ_JAKJSC010000001.1"/>
</dbReference>
<name>A0ABT5VT57_9BACT</name>
<proteinExistence type="predicted"/>
<gene>
    <name evidence="2" type="ORF">L3049_06755</name>
</gene>
<evidence type="ECO:0000313" key="2">
    <source>
        <dbReference type="EMBL" id="MDE5417703.1"/>
    </source>
</evidence>
<keyword evidence="3" id="KW-1185">Reference proteome</keyword>
<organism evidence="2 3">
    <name type="scientific">Paralabilibaculum antarcticum</name>
    <dbReference type="NCBI Taxonomy" id="2912572"/>
    <lineage>
        <taxon>Bacteria</taxon>
        <taxon>Pseudomonadati</taxon>
        <taxon>Bacteroidota</taxon>
        <taxon>Bacteroidia</taxon>
        <taxon>Marinilabiliales</taxon>
        <taxon>Marinifilaceae</taxon>
        <taxon>Paralabilibaculum</taxon>
    </lineage>
</organism>
<dbReference type="Pfam" id="PF19780">
    <property type="entry name" value="DUF6265"/>
    <property type="match status" value="1"/>
</dbReference>
<dbReference type="Proteomes" id="UP001528920">
    <property type="component" value="Unassembled WGS sequence"/>
</dbReference>
<dbReference type="PROSITE" id="PS51257">
    <property type="entry name" value="PROKAR_LIPOPROTEIN"/>
    <property type="match status" value="1"/>
</dbReference>
<comment type="caution">
    <text evidence="2">The sequence shown here is derived from an EMBL/GenBank/DDBJ whole genome shotgun (WGS) entry which is preliminary data.</text>
</comment>
<evidence type="ECO:0000259" key="1">
    <source>
        <dbReference type="Pfam" id="PF19780"/>
    </source>
</evidence>
<evidence type="ECO:0000313" key="3">
    <source>
        <dbReference type="Proteomes" id="UP001528920"/>
    </source>
</evidence>
<feature type="domain" description="DUF6265" evidence="1">
    <location>
        <begin position="26"/>
        <end position="131"/>
    </location>
</feature>
<reference evidence="2 3" key="1">
    <citation type="submission" date="2022-01" db="EMBL/GenBank/DDBJ databases">
        <title>Labilibaculum sp. nov, a marine bacterium isolated from Antarctica.</title>
        <authorList>
            <person name="Dai W."/>
        </authorList>
    </citation>
    <scope>NUCLEOTIDE SEQUENCE [LARGE SCALE GENOMIC DNA]</scope>
    <source>
        <strain evidence="2 3">DW002</strain>
    </source>
</reference>
<protein>
    <submittedName>
        <fullName evidence="2">DUF6265 family protein</fullName>
    </submittedName>
</protein>
<dbReference type="InterPro" id="IPR046232">
    <property type="entry name" value="DUF6265"/>
</dbReference>